<dbReference type="EMBL" id="LR796623">
    <property type="protein sequence ID" value="CAB4154893.1"/>
    <property type="molecule type" value="Genomic_DNA"/>
</dbReference>
<reference evidence="1" key="1">
    <citation type="submission" date="2020-04" db="EMBL/GenBank/DDBJ databases">
        <authorList>
            <person name="Chiriac C."/>
            <person name="Salcher M."/>
            <person name="Ghai R."/>
            <person name="Kavagutti S V."/>
        </authorList>
    </citation>
    <scope>NUCLEOTIDE SEQUENCE</scope>
</reference>
<gene>
    <name evidence="1" type="ORF">UFOVP650_45</name>
</gene>
<accession>A0A6J5N7K8</accession>
<organism evidence="1">
    <name type="scientific">uncultured Caudovirales phage</name>
    <dbReference type="NCBI Taxonomy" id="2100421"/>
    <lineage>
        <taxon>Viruses</taxon>
        <taxon>Duplodnaviria</taxon>
        <taxon>Heunggongvirae</taxon>
        <taxon>Uroviricota</taxon>
        <taxon>Caudoviricetes</taxon>
        <taxon>Peduoviridae</taxon>
        <taxon>Maltschvirus</taxon>
        <taxon>Maltschvirus maltsch</taxon>
    </lineage>
</organism>
<proteinExistence type="predicted"/>
<protein>
    <submittedName>
        <fullName evidence="1">Uncharacterized protein</fullName>
    </submittedName>
</protein>
<evidence type="ECO:0000313" key="1">
    <source>
        <dbReference type="EMBL" id="CAB4154893.1"/>
    </source>
</evidence>
<name>A0A6J5N7K8_9CAUD</name>
<sequence>MGCQLTISGKLTVGGPGCGCGPGGASPTKTVALSGACFETYQAIAGTDCPVLIQTIGIPGATWLDLPTLNGIKSLRLLYVSAKAPMLLRVGATVATLLGSGGTFPVTLAGGEVFAFTADGVAVSTTFASGAKTAAAIVTAINQAAVGAGLAFFPASVDSGGQVRLSGSKTGKDGTVVITTALAAIGFAAVASAVGGGADLSINGTQLLQFAADGAPTRVQVSGHGWIEVLAGGDPV</sequence>